<dbReference type="AlphaFoldDB" id="A0A0V0QDG2"/>
<feature type="domain" description="Serine aminopeptidase S33" evidence="1">
    <location>
        <begin position="56"/>
        <end position="288"/>
    </location>
</feature>
<protein>
    <recommendedName>
        <fullName evidence="1">Serine aminopeptidase S33 domain-containing protein</fullName>
    </recommendedName>
</protein>
<dbReference type="InterPro" id="IPR022742">
    <property type="entry name" value="Hydrolase_4"/>
</dbReference>
<dbReference type="InParanoid" id="A0A0V0QDG2"/>
<dbReference type="OrthoDB" id="2498029at2759"/>
<dbReference type="EMBL" id="LDAU01000194">
    <property type="protein sequence ID" value="KRX00176.1"/>
    <property type="molecule type" value="Genomic_DNA"/>
</dbReference>
<gene>
    <name evidence="2" type="ORF">PPERSA_10675</name>
</gene>
<comment type="caution">
    <text evidence="2">The sequence shown here is derived from an EMBL/GenBank/DDBJ whole genome shotgun (WGS) entry which is preliminary data.</text>
</comment>
<dbReference type="InterPro" id="IPR029058">
    <property type="entry name" value="AB_hydrolase_fold"/>
</dbReference>
<keyword evidence="3" id="KW-1185">Reference proteome</keyword>
<sequence length="334" mass="38268">MPLEEPSNLQTLFQQEEYFLGVFENEHYKVTRKYIETVGILQRLYYTRLDPLKQITKASLVMIHGFGEHSSRFLDFAEAFVQVGYSVHLVDLRGYGYSGGARGVSLMEEMMRDVEVCMKQADENLPLFVFGHSMGGLLVLSLGCRNPNLKIAGFISSSALLGDPGDRKIEQFKKDGTNLIGDFLGDILINGMINVTSLTKNNRSLKGIIDDPHNIPFFSLKMAKSLLNTIDIIQPSAKYFNYPILLYHGQRDCITNYKDSIRFFNKIKSQDKKIQLFQTGYHEMHHEEKEGSEIEKMVVQWLDQRYKDGVKFSKDFTISTQIPHIITKQLEQIS</sequence>
<accession>A0A0V0QDG2</accession>
<organism evidence="2 3">
    <name type="scientific">Pseudocohnilembus persalinus</name>
    <name type="common">Ciliate</name>
    <dbReference type="NCBI Taxonomy" id="266149"/>
    <lineage>
        <taxon>Eukaryota</taxon>
        <taxon>Sar</taxon>
        <taxon>Alveolata</taxon>
        <taxon>Ciliophora</taxon>
        <taxon>Intramacronucleata</taxon>
        <taxon>Oligohymenophorea</taxon>
        <taxon>Scuticociliatia</taxon>
        <taxon>Philasterida</taxon>
        <taxon>Pseudocohnilembidae</taxon>
        <taxon>Pseudocohnilembus</taxon>
    </lineage>
</organism>
<dbReference type="OMA" id="GFNDYSR"/>
<dbReference type="Gene3D" id="3.40.50.1820">
    <property type="entry name" value="alpha/beta hydrolase"/>
    <property type="match status" value="1"/>
</dbReference>
<proteinExistence type="predicted"/>
<dbReference type="PANTHER" id="PTHR11614">
    <property type="entry name" value="PHOSPHOLIPASE-RELATED"/>
    <property type="match status" value="1"/>
</dbReference>
<dbReference type="Pfam" id="PF12146">
    <property type="entry name" value="Hydrolase_4"/>
    <property type="match status" value="1"/>
</dbReference>
<name>A0A0V0QDG2_PSEPJ</name>
<evidence type="ECO:0000259" key="1">
    <source>
        <dbReference type="Pfam" id="PF12146"/>
    </source>
</evidence>
<evidence type="ECO:0000313" key="3">
    <source>
        <dbReference type="Proteomes" id="UP000054937"/>
    </source>
</evidence>
<dbReference type="Proteomes" id="UP000054937">
    <property type="component" value="Unassembled WGS sequence"/>
</dbReference>
<dbReference type="InterPro" id="IPR051044">
    <property type="entry name" value="MAG_DAG_Lipase"/>
</dbReference>
<reference evidence="2 3" key="1">
    <citation type="journal article" date="2015" name="Sci. Rep.">
        <title>Genome of the facultative scuticociliatosis pathogen Pseudocohnilembus persalinus provides insight into its virulence through horizontal gene transfer.</title>
        <authorList>
            <person name="Xiong J."/>
            <person name="Wang G."/>
            <person name="Cheng J."/>
            <person name="Tian M."/>
            <person name="Pan X."/>
            <person name="Warren A."/>
            <person name="Jiang C."/>
            <person name="Yuan D."/>
            <person name="Miao W."/>
        </authorList>
    </citation>
    <scope>NUCLEOTIDE SEQUENCE [LARGE SCALE GENOMIC DNA]</scope>
    <source>
        <strain evidence="2">36N120E</strain>
    </source>
</reference>
<evidence type="ECO:0000313" key="2">
    <source>
        <dbReference type="EMBL" id="KRX00176.1"/>
    </source>
</evidence>
<dbReference type="SUPFAM" id="SSF53474">
    <property type="entry name" value="alpha/beta-Hydrolases"/>
    <property type="match status" value="1"/>
</dbReference>